<organism evidence="1 2">
    <name type="scientific">Daphnia galeata</name>
    <dbReference type="NCBI Taxonomy" id="27404"/>
    <lineage>
        <taxon>Eukaryota</taxon>
        <taxon>Metazoa</taxon>
        <taxon>Ecdysozoa</taxon>
        <taxon>Arthropoda</taxon>
        <taxon>Crustacea</taxon>
        <taxon>Branchiopoda</taxon>
        <taxon>Diplostraca</taxon>
        <taxon>Cladocera</taxon>
        <taxon>Anomopoda</taxon>
        <taxon>Daphniidae</taxon>
        <taxon>Daphnia</taxon>
    </lineage>
</organism>
<comment type="caution">
    <text evidence="1">The sequence shown here is derived from an EMBL/GenBank/DDBJ whole genome shotgun (WGS) entry which is preliminary data.</text>
</comment>
<evidence type="ECO:0000313" key="2">
    <source>
        <dbReference type="Proteomes" id="UP000789390"/>
    </source>
</evidence>
<dbReference type="AlphaFoldDB" id="A0A8J2RZ18"/>
<evidence type="ECO:0000313" key="1">
    <source>
        <dbReference type="EMBL" id="CAH0108395.1"/>
    </source>
</evidence>
<keyword evidence="2" id="KW-1185">Reference proteome</keyword>
<gene>
    <name evidence="1" type="ORF">DGAL_LOCUS11772</name>
</gene>
<dbReference type="Proteomes" id="UP000789390">
    <property type="component" value="Unassembled WGS sequence"/>
</dbReference>
<dbReference type="PANTHER" id="PTHR13318:SF247">
    <property type="entry name" value="GH16156P"/>
    <property type="match status" value="1"/>
</dbReference>
<dbReference type="Gene3D" id="3.80.10.10">
    <property type="entry name" value="Ribonuclease Inhibitor"/>
    <property type="match status" value="2"/>
</dbReference>
<sequence>MRSLQFRIVGIDGMLVRKRTILSLIRQPIAKTAVLLEDITNHYLKGYQIGLERKTTNLKLLEYLITPQLRHLRFLSSYSDKYLKLFPNFGSVELLDFTLSEVGNHCLKIIGINCKQLRSLNITGCRNVTDTGIEELCYGLKCSKPLVAVKNGTQTELCMTLRRLVMPCTGVTKKGVHIALQKFFVLESLEHEMIFAVIVEICQAAADQLMLDNSNLYIGRLCLKDFNSSRRYNLGQVVTQLCPSLLHLWITEKELKNPDFLPFACHLKKLREFLLNSTEANDVQEITFYSHLVPLLEVIGKSLENLAVPNVDIWVIIKLCPNLIALDFSNHFDTINVTSIKNEGEINLEMDRFPIVEKNHLILKELKKLYCRCNVSREILDFFLSFPLLVNLWLFRCDIITDDFLKENRLQNMEDMAFYFCDQVTMEGIKELMIDQTPLKSITFVYCKNVTLKDITNLRTLANRKMWDISLGYKNHESHDLTPIHNIHHF</sequence>
<dbReference type="EMBL" id="CAKKLH010000283">
    <property type="protein sequence ID" value="CAH0108395.1"/>
    <property type="molecule type" value="Genomic_DNA"/>
</dbReference>
<reference evidence="1" key="1">
    <citation type="submission" date="2021-11" db="EMBL/GenBank/DDBJ databases">
        <authorList>
            <person name="Schell T."/>
        </authorList>
    </citation>
    <scope>NUCLEOTIDE SEQUENCE</scope>
    <source>
        <strain evidence="1">M5</strain>
    </source>
</reference>
<dbReference type="OrthoDB" id="10257471at2759"/>
<dbReference type="SUPFAM" id="SSF52047">
    <property type="entry name" value="RNI-like"/>
    <property type="match status" value="1"/>
</dbReference>
<name>A0A8J2RZ18_9CRUS</name>
<proteinExistence type="predicted"/>
<accession>A0A8J2RZ18</accession>
<dbReference type="GO" id="GO:0031146">
    <property type="term" value="P:SCF-dependent proteasomal ubiquitin-dependent protein catabolic process"/>
    <property type="evidence" value="ECO:0007669"/>
    <property type="project" value="TreeGrafter"/>
</dbReference>
<dbReference type="InterPro" id="IPR006553">
    <property type="entry name" value="Leu-rich_rpt_Cys-con_subtyp"/>
</dbReference>
<protein>
    <submittedName>
        <fullName evidence="1">Uncharacterized protein</fullName>
    </submittedName>
</protein>
<dbReference type="InterPro" id="IPR032675">
    <property type="entry name" value="LRR_dom_sf"/>
</dbReference>
<dbReference type="SMART" id="SM00367">
    <property type="entry name" value="LRR_CC"/>
    <property type="match status" value="1"/>
</dbReference>
<dbReference type="GO" id="GO:0019005">
    <property type="term" value="C:SCF ubiquitin ligase complex"/>
    <property type="evidence" value="ECO:0007669"/>
    <property type="project" value="TreeGrafter"/>
</dbReference>
<dbReference type="PANTHER" id="PTHR13318">
    <property type="entry name" value="PARTNER OF PAIRED, ISOFORM B-RELATED"/>
    <property type="match status" value="1"/>
</dbReference>